<dbReference type="PANTHER" id="PTHR13016">
    <property type="entry name" value="AMMECR1 HOMOLOG"/>
    <property type="match status" value="1"/>
</dbReference>
<name>A0A1M6TE10_9FIRM</name>
<dbReference type="Pfam" id="PF02900">
    <property type="entry name" value="LigB"/>
    <property type="match status" value="1"/>
</dbReference>
<dbReference type="GO" id="GO:0008198">
    <property type="term" value="F:ferrous iron binding"/>
    <property type="evidence" value="ECO:0007669"/>
    <property type="project" value="InterPro"/>
</dbReference>
<proteinExistence type="predicted"/>
<sequence length="469" mass="52608">MGKIVGAYLMPHPPIILREIGKGEEKKIQSTITAMKQVAKDIKDKKPKTIIIITPHGPVFSDGIAISIKSELKGDMGEFGASHVKLSKDNNQELASKIIVYAGKKKIVCAGINDEIAREYKVSTKLDHGTIVPLYFVDKEYVHYKLVHITYGLLSYEDLYSFGKAIQEAVEDSDENVVVIASGDLSHRLKADGPYGYSPEGEKFDKCIIEFLVKEKIEEIIGLDENFCDKAGQCGLRSIDIMLGAIDGYEIKVDLLSYEGPFGVGYGVVKIDVGKKDRDKQLLDKLYKNKTLKIRKIREREDEYIKLARKSLEYYVKNKKKIDFPTNLSSELINNKAGVFVSIKKDGRLRGCIGTIEPTTENIAQEIIENAIKAGTEDPRFYPVEEDELDDLVYSVDILKKPELVSSLDELDEKKYGVIVSSGRRKGLLLPNIEGVNSVEEQIRIALRKAGISPNEGYSIQRFEVIRHK</sequence>
<dbReference type="AlphaFoldDB" id="A0A1M6TE10"/>
<dbReference type="InterPro" id="IPR036071">
    <property type="entry name" value="AMMECR1_dom_sf"/>
</dbReference>
<dbReference type="SUPFAM" id="SSF53213">
    <property type="entry name" value="LigB-like"/>
    <property type="match status" value="1"/>
</dbReference>
<accession>A0A1M6TE10</accession>
<dbReference type="Proteomes" id="UP000184082">
    <property type="component" value="Unassembled WGS sequence"/>
</dbReference>
<dbReference type="RefSeq" id="WP_072968706.1">
    <property type="nucleotide sequence ID" value="NZ_FRAJ01000025.1"/>
</dbReference>
<dbReference type="InterPro" id="IPR027623">
    <property type="entry name" value="AmmeMemoSam_A"/>
</dbReference>
<keyword evidence="3" id="KW-1185">Reference proteome</keyword>
<dbReference type="PROSITE" id="PS51112">
    <property type="entry name" value="AMMECR1"/>
    <property type="match status" value="1"/>
</dbReference>
<gene>
    <name evidence="2" type="ORF">SAMN02745883_02322</name>
</gene>
<dbReference type="NCBIfam" id="TIGR04336">
    <property type="entry name" value="AmmeMemoSam_B"/>
    <property type="match status" value="1"/>
</dbReference>
<dbReference type="InterPro" id="IPR004183">
    <property type="entry name" value="Xdiol_dOase_suB"/>
</dbReference>
<dbReference type="SUPFAM" id="SSF143447">
    <property type="entry name" value="AMMECR1-like"/>
    <property type="match status" value="1"/>
</dbReference>
<evidence type="ECO:0000259" key="1">
    <source>
        <dbReference type="PROSITE" id="PS51112"/>
    </source>
</evidence>
<dbReference type="CDD" id="cd07951">
    <property type="entry name" value="ED_3B_N_AMMECR1"/>
    <property type="match status" value="1"/>
</dbReference>
<dbReference type="NCBIfam" id="TIGR00296">
    <property type="entry name" value="TIGR00296 family protein"/>
    <property type="match status" value="1"/>
</dbReference>
<dbReference type="Gene3D" id="3.40.830.10">
    <property type="entry name" value="LigB-like"/>
    <property type="match status" value="1"/>
</dbReference>
<dbReference type="NCBIfam" id="TIGR04335">
    <property type="entry name" value="AmmeMemoSam_A"/>
    <property type="match status" value="1"/>
</dbReference>
<dbReference type="Gene3D" id="3.30.700.20">
    <property type="entry name" value="Hypothetical protein ph0010, domain 1"/>
    <property type="match status" value="1"/>
</dbReference>
<reference evidence="2 3" key="1">
    <citation type="submission" date="2016-11" db="EMBL/GenBank/DDBJ databases">
        <authorList>
            <person name="Jaros S."/>
            <person name="Januszkiewicz K."/>
            <person name="Wedrychowicz H."/>
        </authorList>
    </citation>
    <scope>NUCLEOTIDE SEQUENCE [LARGE SCALE GENOMIC DNA]</scope>
    <source>
        <strain evidence="2 3">DSM 14501</strain>
    </source>
</reference>
<protein>
    <submittedName>
        <fullName evidence="2">Uncharacterized protein, PH0010 family/AmmeMemoRadiSam system protein A/AmmeMemoRadiSam system protein B</fullName>
    </submittedName>
</protein>
<evidence type="ECO:0000313" key="2">
    <source>
        <dbReference type="EMBL" id="SHK55104.1"/>
    </source>
</evidence>
<organism evidence="2 3">
    <name type="scientific">Caminicella sporogenes DSM 14501</name>
    <dbReference type="NCBI Taxonomy" id="1121266"/>
    <lineage>
        <taxon>Bacteria</taxon>
        <taxon>Bacillati</taxon>
        <taxon>Bacillota</taxon>
        <taxon>Clostridia</taxon>
        <taxon>Peptostreptococcales</taxon>
        <taxon>Caminicellaceae</taxon>
        <taxon>Caminicella</taxon>
    </lineage>
</organism>
<dbReference type="PANTHER" id="PTHR13016:SF0">
    <property type="entry name" value="AMME SYNDROME CANDIDATE GENE 1 PROTEIN"/>
    <property type="match status" value="1"/>
</dbReference>
<dbReference type="Pfam" id="PF01871">
    <property type="entry name" value="AMMECR1"/>
    <property type="match status" value="1"/>
</dbReference>
<dbReference type="InterPro" id="IPR023473">
    <property type="entry name" value="AMMECR1"/>
</dbReference>
<dbReference type="EMBL" id="FRAJ01000025">
    <property type="protein sequence ID" value="SHK55104.1"/>
    <property type="molecule type" value="Genomic_DNA"/>
</dbReference>
<dbReference type="InterPro" id="IPR027485">
    <property type="entry name" value="AMMECR1_N"/>
</dbReference>
<dbReference type="GO" id="GO:0016702">
    <property type="term" value="F:oxidoreductase activity, acting on single donors with incorporation of molecular oxygen, incorporation of two atoms of oxygen"/>
    <property type="evidence" value="ECO:0007669"/>
    <property type="project" value="UniProtKB-ARBA"/>
</dbReference>
<feature type="domain" description="AMMECR1" evidence="1">
    <location>
        <begin position="299"/>
        <end position="469"/>
    </location>
</feature>
<dbReference type="InterPro" id="IPR002733">
    <property type="entry name" value="AMMECR1_domain"/>
</dbReference>
<dbReference type="STRING" id="1121266.SAMN02745883_02322"/>
<evidence type="ECO:0000313" key="3">
    <source>
        <dbReference type="Proteomes" id="UP000184082"/>
    </source>
</evidence>